<name>A0A2H4JA79_9CAUD</name>
<evidence type="ECO:0000313" key="1">
    <source>
        <dbReference type="EMBL" id="ASN69218.1"/>
    </source>
</evidence>
<organism evidence="1">
    <name type="scientific">uncultured Caudovirales phage</name>
    <dbReference type="NCBI Taxonomy" id="2100421"/>
    <lineage>
        <taxon>Viruses</taxon>
        <taxon>Duplodnaviria</taxon>
        <taxon>Heunggongvirae</taxon>
        <taxon>Uroviricota</taxon>
        <taxon>Caudoviricetes</taxon>
        <taxon>Peduoviridae</taxon>
        <taxon>Maltschvirus</taxon>
        <taxon>Maltschvirus maltsch</taxon>
    </lineage>
</organism>
<protein>
    <submittedName>
        <fullName evidence="1">Uncharacterized protein</fullName>
    </submittedName>
</protein>
<proteinExistence type="predicted"/>
<accession>A0A2H4JA79</accession>
<dbReference type="EMBL" id="MF417887">
    <property type="protein sequence ID" value="ASN69218.1"/>
    <property type="molecule type" value="Genomic_DNA"/>
</dbReference>
<reference evidence="1" key="1">
    <citation type="submission" date="2017-06" db="EMBL/GenBank/DDBJ databases">
        <title>Novel phages from South African skin metaviromes.</title>
        <authorList>
            <person name="van Zyl L.J."/>
            <person name="Abrahams Y."/>
            <person name="Stander E.A."/>
            <person name="Kirby B.M."/>
            <person name="Clavaud C."/>
            <person name="Farcet C."/>
            <person name="Breton L."/>
            <person name="Trindade M.I."/>
        </authorList>
    </citation>
    <scope>NUCLEOTIDE SEQUENCE</scope>
</reference>
<sequence length="68" mass="7557">MKKFVMCAGGNPVEERQVPRVWWKVQEIPAGVRARDKDGDPVVGGSGALNRKLIEFENQFAPFTEVIG</sequence>
<gene>
    <name evidence="1" type="ORF">7S3_40</name>
</gene>